<comment type="caution">
    <text evidence="2">The sequence shown here is derived from an EMBL/GenBank/DDBJ whole genome shotgun (WGS) entry which is preliminary data.</text>
</comment>
<protein>
    <submittedName>
        <fullName evidence="2">Uncharacterized protein</fullName>
    </submittedName>
</protein>
<dbReference type="AlphaFoldDB" id="A0A9W4DRR6"/>
<feature type="compositionally biased region" description="Polar residues" evidence="1">
    <location>
        <begin position="68"/>
        <end position="81"/>
    </location>
</feature>
<evidence type="ECO:0000256" key="1">
    <source>
        <dbReference type="SAM" id="MobiDB-lite"/>
    </source>
</evidence>
<evidence type="ECO:0000313" key="3">
    <source>
        <dbReference type="Proteomes" id="UP001152519"/>
    </source>
</evidence>
<name>A0A9W4DRR6_9ACTN</name>
<feature type="region of interest" description="Disordered" evidence="1">
    <location>
        <begin position="67"/>
        <end position="111"/>
    </location>
</feature>
<reference evidence="2" key="1">
    <citation type="submission" date="2021-05" db="EMBL/GenBank/DDBJ databases">
        <authorList>
            <person name="Arsene-Ploetze F."/>
        </authorList>
    </citation>
    <scope>NUCLEOTIDE SEQUENCE</scope>
    <source>
        <strain evidence="2">DSM 42138</strain>
    </source>
</reference>
<keyword evidence="3" id="KW-1185">Reference proteome</keyword>
<dbReference type="EMBL" id="CAJSLV010000059">
    <property type="protein sequence ID" value="CAG6395056.1"/>
    <property type="molecule type" value="Genomic_DNA"/>
</dbReference>
<sequence length="111" mass="11738">MADEDADQDARNWDAPVLCGKRAVRGDVRTSLDIYAQDSVQPQPSEPELAAALARVLGASVLYPTESIRPSSSQDWTSPTRMTRAGGGAAAPSPCPGSPHGATRYGRTWPS</sequence>
<dbReference type="Proteomes" id="UP001152519">
    <property type="component" value="Unassembled WGS sequence"/>
</dbReference>
<dbReference type="RefSeq" id="WP_251491940.1">
    <property type="nucleotide sequence ID" value="NZ_CAJSLV010000059.1"/>
</dbReference>
<evidence type="ECO:0000313" key="2">
    <source>
        <dbReference type="EMBL" id="CAG6395056.1"/>
    </source>
</evidence>
<accession>A0A9W4DRR6</accession>
<proteinExistence type="predicted"/>
<gene>
    <name evidence="2" type="ORF">SCOCK_30289</name>
</gene>
<organism evidence="2 3">
    <name type="scientific">Actinacidiphila cocklensis</name>
    <dbReference type="NCBI Taxonomy" id="887465"/>
    <lineage>
        <taxon>Bacteria</taxon>
        <taxon>Bacillati</taxon>
        <taxon>Actinomycetota</taxon>
        <taxon>Actinomycetes</taxon>
        <taxon>Kitasatosporales</taxon>
        <taxon>Streptomycetaceae</taxon>
        <taxon>Actinacidiphila</taxon>
    </lineage>
</organism>